<sequence length="105" mass="11680">MARRGPGLGLQSLRAARVLAHRRRPLGRFAHPAPAKAALRAWVPKLAPSLPPQICAGIPFLLSKKIPEFFFGWFLFLGNEASFPVFFRWGGGLIGFQRVFGVLWP</sequence>
<dbReference type="Proteomes" id="UP000075391">
    <property type="component" value="Unassembled WGS sequence"/>
</dbReference>
<protein>
    <submittedName>
        <fullName evidence="1">Uncharacterized protein</fullName>
    </submittedName>
</protein>
<gene>
    <name evidence="1" type="ORF">AZI85_03165</name>
</gene>
<evidence type="ECO:0000313" key="1">
    <source>
        <dbReference type="EMBL" id="KYG64436.1"/>
    </source>
</evidence>
<reference evidence="1 2" key="1">
    <citation type="submission" date="2016-03" db="EMBL/GenBank/DDBJ databases">
        <authorList>
            <person name="Ploux O."/>
        </authorList>
    </citation>
    <scope>NUCLEOTIDE SEQUENCE [LARGE SCALE GENOMIC DNA]</scope>
    <source>
        <strain evidence="1 2">BER2</strain>
    </source>
</reference>
<name>A0A150WKK9_BDEBC</name>
<proteinExistence type="predicted"/>
<accession>A0A150WKK9</accession>
<dbReference type="EMBL" id="LUKF01000012">
    <property type="protein sequence ID" value="KYG64436.1"/>
    <property type="molecule type" value="Genomic_DNA"/>
</dbReference>
<comment type="caution">
    <text evidence="1">The sequence shown here is derived from an EMBL/GenBank/DDBJ whole genome shotgun (WGS) entry which is preliminary data.</text>
</comment>
<organism evidence="1 2">
    <name type="scientific">Bdellovibrio bacteriovorus</name>
    <dbReference type="NCBI Taxonomy" id="959"/>
    <lineage>
        <taxon>Bacteria</taxon>
        <taxon>Pseudomonadati</taxon>
        <taxon>Bdellovibrionota</taxon>
        <taxon>Bdellovibrionia</taxon>
        <taxon>Bdellovibrionales</taxon>
        <taxon>Pseudobdellovibrionaceae</taxon>
        <taxon>Bdellovibrio</taxon>
    </lineage>
</organism>
<dbReference type="AlphaFoldDB" id="A0A150WKK9"/>
<evidence type="ECO:0000313" key="2">
    <source>
        <dbReference type="Proteomes" id="UP000075391"/>
    </source>
</evidence>